<organism evidence="2 3">
    <name type="scientific">Dryococelus australis</name>
    <dbReference type="NCBI Taxonomy" id="614101"/>
    <lineage>
        <taxon>Eukaryota</taxon>
        <taxon>Metazoa</taxon>
        <taxon>Ecdysozoa</taxon>
        <taxon>Arthropoda</taxon>
        <taxon>Hexapoda</taxon>
        <taxon>Insecta</taxon>
        <taxon>Pterygota</taxon>
        <taxon>Neoptera</taxon>
        <taxon>Polyneoptera</taxon>
        <taxon>Phasmatodea</taxon>
        <taxon>Verophasmatodea</taxon>
        <taxon>Anareolatae</taxon>
        <taxon>Phasmatidae</taxon>
        <taxon>Eurycanthinae</taxon>
        <taxon>Dryococelus</taxon>
    </lineage>
</organism>
<evidence type="ECO:0000313" key="2">
    <source>
        <dbReference type="EMBL" id="KAJ8874901.1"/>
    </source>
</evidence>
<comment type="caution">
    <text evidence="2">The sequence shown here is derived from an EMBL/GenBank/DDBJ whole genome shotgun (WGS) entry which is preliminary data.</text>
</comment>
<name>A0ABQ9GS83_9NEOP</name>
<sequence length="552" mass="60473">MRRVCSIAVMEDHFNEQKCNFARLGAAVVKRLACSPPTNANRVQSVVGPLPDSRMWESWRTMPLVSGFSRRSHVSLALSFRRCSILTSITLIGSQDLAWLRHLCSRRSEDGDITHINTFPCRTPRYTALTSFDSPHTTRTHKEKRAVDGGQVYTERPPASAERMWKGTLNARRRVLSGCGKGRNLVAERPLPKLPSGGDFLQNGGNKTLSGIPMGTRTAIPGARPLRGGLDCNLHGSRNSSREWVLKTATEMGLLSTISCLLALAVSVTFERNQVMVVSIPHSESVGEHEIVLSPGCAKECSLCYAHSGDVALDVRVSVALSVRSLLCHVASGGRPVRVRGTDDLLTRELSVATGDAVVFHEGIFTNSGCFDYQGMCRSRPWTASEKRSARWERSDQCEENLRLRASAQSPGVNFKVTGIQYGGRVTSQHGGRSAPVPVPDTDGRSAMTLNVVFRSLAMESVVLKMKPFHPVIFHSDVAGKSPVPLVVFSREEWNRLLIMLGFMSPSALSGIHNTATRRRASDVTHNRAMFCRRTPATQTVLPSGMLQGTSQ</sequence>
<accession>A0ABQ9GS83</accession>
<keyword evidence="3" id="KW-1185">Reference proteome</keyword>
<dbReference type="Proteomes" id="UP001159363">
    <property type="component" value="Chromosome 8"/>
</dbReference>
<feature type="region of interest" description="Disordered" evidence="1">
    <location>
        <begin position="187"/>
        <end position="214"/>
    </location>
</feature>
<gene>
    <name evidence="2" type="ORF">PR048_022791</name>
</gene>
<reference evidence="2 3" key="1">
    <citation type="submission" date="2023-02" db="EMBL/GenBank/DDBJ databases">
        <title>LHISI_Scaffold_Assembly.</title>
        <authorList>
            <person name="Stuart O.P."/>
            <person name="Cleave R."/>
            <person name="Magrath M.J.L."/>
            <person name="Mikheyev A.S."/>
        </authorList>
    </citation>
    <scope>NUCLEOTIDE SEQUENCE [LARGE SCALE GENOMIC DNA]</scope>
    <source>
        <strain evidence="2">Daus_M_001</strain>
        <tissue evidence="2">Leg muscle</tissue>
    </source>
</reference>
<dbReference type="EMBL" id="JARBHB010000009">
    <property type="protein sequence ID" value="KAJ8874901.1"/>
    <property type="molecule type" value="Genomic_DNA"/>
</dbReference>
<evidence type="ECO:0000313" key="3">
    <source>
        <dbReference type="Proteomes" id="UP001159363"/>
    </source>
</evidence>
<proteinExistence type="predicted"/>
<evidence type="ECO:0000256" key="1">
    <source>
        <dbReference type="SAM" id="MobiDB-lite"/>
    </source>
</evidence>
<protein>
    <submittedName>
        <fullName evidence="2">Uncharacterized protein</fullName>
    </submittedName>
</protein>